<proteinExistence type="predicted"/>
<organism evidence="1 2">
    <name type="scientific">Eretmocerus hayati</name>
    <dbReference type="NCBI Taxonomy" id="131215"/>
    <lineage>
        <taxon>Eukaryota</taxon>
        <taxon>Metazoa</taxon>
        <taxon>Ecdysozoa</taxon>
        <taxon>Arthropoda</taxon>
        <taxon>Hexapoda</taxon>
        <taxon>Insecta</taxon>
        <taxon>Pterygota</taxon>
        <taxon>Neoptera</taxon>
        <taxon>Endopterygota</taxon>
        <taxon>Hymenoptera</taxon>
        <taxon>Apocrita</taxon>
        <taxon>Proctotrupomorpha</taxon>
        <taxon>Chalcidoidea</taxon>
        <taxon>Aphelinidae</taxon>
        <taxon>Aphelininae</taxon>
        <taxon>Eretmocerus</taxon>
    </lineage>
</organism>
<keyword evidence="2" id="KW-1185">Reference proteome</keyword>
<name>A0ACC2N1N9_9HYME</name>
<evidence type="ECO:0000313" key="2">
    <source>
        <dbReference type="Proteomes" id="UP001239111"/>
    </source>
</evidence>
<gene>
    <name evidence="1" type="ORF">QAD02_006722</name>
</gene>
<sequence>MEGQLIGPHRLLIGEYLYFKDSSHGKRTFWVCPRYHKSDSRIQRCSARASTSNITQNDGKIIVYIGPNESSHNHRPDSLSKFDRGDGGITIAIRGLRGSAKTKKNVAHSQGLDFMEDTAKYRKFLLKFSNNPSFDRESICQVLDDIWNFDCLGVSRDGVCLLIQCNKSKVLSDLGILKSNAESISAPLSRSENLSIDTESSEVFSMTPHSINHSSQTSLVLPCTVSSGNDPKMAEDNGAQLEVCSSALEAQLIGPHRLMIGKYVYRKESSRYAKTYWRCLKNNKNGGRQRRLRHSCRARASTSNIDIIDWRLNIFFGPNESQHNHPPDPKDIEEARLNAESISKTQISCELQESAISHSSPGDDKDTVPMFWATPTSLKKTSETKRIIDKKGKRKKPEEENEDHICTKKQKIDFDIMTPPATPSDDIQDASLSETRSVQCLNPSTIVKEEYFAVDLIYEDEKMSQIVDWQSDSSSTTNKLVADDLCFTASPLTENLCHQSMTQCQIKLEFEQL</sequence>
<dbReference type="Proteomes" id="UP001239111">
    <property type="component" value="Chromosome 4"/>
</dbReference>
<protein>
    <submittedName>
        <fullName evidence="1">Uncharacterized protein</fullName>
    </submittedName>
</protein>
<reference evidence="1" key="1">
    <citation type="submission" date="2023-04" db="EMBL/GenBank/DDBJ databases">
        <title>A chromosome-level genome assembly of the parasitoid wasp Eretmocerus hayati.</title>
        <authorList>
            <person name="Zhong Y."/>
            <person name="Liu S."/>
            <person name="Liu Y."/>
        </authorList>
    </citation>
    <scope>NUCLEOTIDE SEQUENCE</scope>
    <source>
        <strain evidence="1">ZJU_SS_LIU_2023</strain>
    </source>
</reference>
<accession>A0ACC2N1N9</accession>
<evidence type="ECO:0000313" key="1">
    <source>
        <dbReference type="EMBL" id="KAJ8665060.1"/>
    </source>
</evidence>
<dbReference type="EMBL" id="CM056744">
    <property type="protein sequence ID" value="KAJ8665060.1"/>
    <property type="molecule type" value="Genomic_DNA"/>
</dbReference>
<comment type="caution">
    <text evidence="1">The sequence shown here is derived from an EMBL/GenBank/DDBJ whole genome shotgun (WGS) entry which is preliminary data.</text>
</comment>